<dbReference type="SUPFAM" id="SSF50044">
    <property type="entry name" value="SH3-domain"/>
    <property type="match status" value="1"/>
</dbReference>
<feature type="region of interest" description="Disordered" evidence="5">
    <location>
        <begin position="372"/>
        <end position="511"/>
    </location>
</feature>
<keyword evidence="2 4" id="KW-0728">SH3 domain</keyword>
<organism evidence="9 10">
    <name type="scientific">Geranomyces variabilis</name>
    <dbReference type="NCBI Taxonomy" id="109894"/>
    <lineage>
        <taxon>Eukaryota</taxon>
        <taxon>Fungi</taxon>
        <taxon>Fungi incertae sedis</taxon>
        <taxon>Chytridiomycota</taxon>
        <taxon>Chytridiomycota incertae sedis</taxon>
        <taxon>Chytridiomycetes</taxon>
        <taxon>Spizellomycetales</taxon>
        <taxon>Powellomycetaceae</taxon>
        <taxon>Geranomyces</taxon>
    </lineage>
</organism>
<keyword evidence="3" id="KW-0677">Repeat</keyword>
<dbReference type="InterPro" id="IPR001452">
    <property type="entry name" value="SH3_domain"/>
</dbReference>
<dbReference type="Proteomes" id="UP001212152">
    <property type="component" value="Unassembled WGS sequence"/>
</dbReference>
<evidence type="ECO:0000313" key="9">
    <source>
        <dbReference type="EMBL" id="KAJ3175349.1"/>
    </source>
</evidence>
<feature type="compositionally biased region" description="Low complexity" evidence="5">
    <location>
        <begin position="372"/>
        <end position="403"/>
    </location>
</feature>
<dbReference type="EMBL" id="JADGJQ010000053">
    <property type="protein sequence ID" value="KAJ3175349.1"/>
    <property type="molecule type" value="Genomic_DNA"/>
</dbReference>
<dbReference type="PANTHER" id="PTHR46093">
    <property type="entry name" value="ACYL-COA-BINDING DOMAIN-CONTAINING PROTEIN 5"/>
    <property type="match status" value="1"/>
</dbReference>
<feature type="compositionally biased region" description="Low complexity" evidence="5">
    <location>
        <begin position="636"/>
        <end position="648"/>
    </location>
</feature>
<feature type="compositionally biased region" description="Low complexity" evidence="5">
    <location>
        <begin position="413"/>
        <end position="434"/>
    </location>
</feature>
<evidence type="ECO:0000256" key="5">
    <source>
        <dbReference type="SAM" id="MobiDB-lite"/>
    </source>
</evidence>
<evidence type="ECO:0000256" key="7">
    <source>
        <dbReference type="SAM" id="SignalP"/>
    </source>
</evidence>
<comment type="caution">
    <text evidence="9">The sequence shown here is derived from an EMBL/GenBank/DDBJ whole genome shotgun (WGS) entry which is preliminary data.</text>
</comment>
<feature type="transmembrane region" description="Helical" evidence="6">
    <location>
        <begin position="518"/>
        <end position="543"/>
    </location>
</feature>
<name>A0AAD5TG33_9FUNG</name>
<dbReference type="PANTHER" id="PTHR46093:SF18">
    <property type="entry name" value="FIBRONECTIN TYPE-III DOMAIN-CONTAINING PROTEIN"/>
    <property type="match status" value="1"/>
</dbReference>
<evidence type="ECO:0000256" key="3">
    <source>
        <dbReference type="ARBA" id="ARBA00022737"/>
    </source>
</evidence>
<gene>
    <name evidence="9" type="ORF">HDU87_006301</name>
</gene>
<protein>
    <recommendedName>
        <fullName evidence="8">SH3 domain-containing protein</fullName>
    </recommendedName>
</protein>
<accession>A0AAD5TG33</accession>
<feature type="compositionally biased region" description="Low complexity" evidence="5">
    <location>
        <begin position="448"/>
        <end position="468"/>
    </location>
</feature>
<keyword evidence="6" id="KW-0472">Membrane</keyword>
<evidence type="ECO:0000256" key="6">
    <source>
        <dbReference type="SAM" id="Phobius"/>
    </source>
</evidence>
<feature type="compositionally biased region" description="Low complexity" evidence="5">
    <location>
        <begin position="488"/>
        <end position="505"/>
    </location>
</feature>
<proteinExistence type="predicted"/>
<evidence type="ECO:0000313" key="10">
    <source>
        <dbReference type="Proteomes" id="UP001212152"/>
    </source>
</evidence>
<feature type="chain" id="PRO_5042164283" description="SH3 domain-containing protein" evidence="7">
    <location>
        <begin position="20"/>
        <end position="733"/>
    </location>
</feature>
<evidence type="ECO:0000259" key="8">
    <source>
        <dbReference type="PROSITE" id="PS50002"/>
    </source>
</evidence>
<keyword evidence="10" id="KW-1185">Reference proteome</keyword>
<feature type="signal peptide" evidence="7">
    <location>
        <begin position="1"/>
        <end position="19"/>
    </location>
</feature>
<evidence type="ECO:0000256" key="4">
    <source>
        <dbReference type="PROSITE-ProRule" id="PRU00192"/>
    </source>
</evidence>
<dbReference type="PROSITE" id="PS50002">
    <property type="entry name" value="SH3"/>
    <property type="match status" value="1"/>
</dbReference>
<reference evidence="9" key="1">
    <citation type="submission" date="2020-05" db="EMBL/GenBank/DDBJ databases">
        <title>Phylogenomic resolution of chytrid fungi.</title>
        <authorList>
            <person name="Stajich J.E."/>
            <person name="Amses K."/>
            <person name="Simmons R."/>
            <person name="Seto K."/>
            <person name="Myers J."/>
            <person name="Bonds A."/>
            <person name="Quandt C.A."/>
            <person name="Barry K."/>
            <person name="Liu P."/>
            <person name="Grigoriev I."/>
            <person name="Longcore J.E."/>
            <person name="James T.Y."/>
        </authorList>
    </citation>
    <scope>NUCLEOTIDE SEQUENCE</scope>
    <source>
        <strain evidence="9">JEL0379</strain>
    </source>
</reference>
<dbReference type="AlphaFoldDB" id="A0AAD5TG33"/>
<keyword evidence="7" id="KW-0732">Signal</keyword>
<keyword evidence="6" id="KW-0812">Transmembrane</keyword>
<dbReference type="SUPFAM" id="SSF117281">
    <property type="entry name" value="Kelch motif"/>
    <property type="match status" value="1"/>
</dbReference>
<dbReference type="Gene3D" id="2.30.30.40">
    <property type="entry name" value="SH3 Domains"/>
    <property type="match status" value="1"/>
</dbReference>
<dbReference type="InterPro" id="IPR015915">
    <property type="entry name" value="Kelch-typ_b-propeller"/>
</dbReference>
<evidence type="ECO:0000256" key="2">
    <source>
        <dbReference type="ARBA" id="ARBA00022443"/>
    </source>
</evidence>
<sequence length="733" mass="74177">MQLVKRVVVAATAASTVLADSLPTAPYARIDAASVVAGTKWLLIGGTSALQTTDKNYTAATTALGGTVTQLDLASETATAVKTTVNGKSVNRSQVSGQICEYDSNSGNVYCFGGIDSTGRLAPGIGVFNPATDTWEQDQQTDISLRTGPASVLLGETVYIFGGNDTTDQLPADLQSFSTSDLTSSRVFTNGAYPSGRVGHCIAGLNDTAFLLVGGETAPGKPVNDAWVFDTVGTQWTDVSNAMSDVWPIHRTGVACTKVGAQVALFGGVGSAKPFDDLWLINNSTLKPISRPGRRREFNIWARQTDAGGSAGAPTGRVGAQIANLNNYVGITGGQGANGDSALHFFDAQGNGGWAPSTAALARPLNAAAAKPTTSAPAASQTSAAAAPSLTAVRPAASSSARRTIPTPGQNAGGVPVSVPTGASSSAAAPAASSNRVIPGAGQNAGSAPTTTPAAAQATTQAATQAAPEPTPAPVVFPLPGQNVGGVPTTTTTSATPSSTKTRSPIVGGGGSDDVDNVLLAVLLALPIALAAGLCLLCACFAARRDHKKHANWRQYYRHPETAVREQPVHDHHHAAAPMAAATTAGAAGAAAAAAAAPVALVNNTTTTVSRTATPIRHTQAPGTPHRSDSRRRVHSPLGPAAGAAAGSGAAAAAGGGALHATAEEPARTPLKRYRVLWASTPSQLDEVEAAAGDIVEEKRVFADGWAMVHNVTKGATGMIPINILEELPANRT</sequence>
<evidence type="ECO:0000256" key="1">
    <source>
        <dbReference type="ARBA" id="ARBA00022441"/>
    </source>
</evidence>
<keyword evidence="6" id="KW-1133">Transmembrane helix</keyword>
<dbReference type="InterPro" id="IPR036028">
    <property type="entry name" value="SH3-like_dom_sf"/>
</dbReference>
<feature type="domain" description="SH3" evidence="8">
    <location>
        <begin position="669"/>
        <end position="730"/>
    </location>
</feature>
<keyword evidence="1" id="KW-0880">Kelch repeat</keyword>
<dbReference type="Pfam" id="PF24681">
    <property type="entry name" value="Kelch_KLHDC2_KLHL20_DRC7"/>
    <property type="match status" value="1"/>
</dbReference>
<dbReference type="Gene3D" id="2.120.10.80">
    <property type="entry name" value="Kelch-type beta propeller"/>
    <property type="match status" value="3"/>
</dbReference>
<feature type="region of interest" description="Disordered" evidence="5">
    <location>
        <begin position="610"/>
        <end position="648"/>
    </location>
</feature>